<keyword evidence="1" id="KW-0812">Transmembrane</keyword>
<dbReference type="CDD" id="cd04186">
    <property type="entry name" value="GT_2_like_c"/>
    <property type="match status" value="1"/>
</dbReference>
<organism evidence="3 4">
    <name type="scientific">Stenotrophomonas terrae</name>
    <dbReference type="NCBI Taxonomy" id="405446"/>
    <lineage>
        <taxon>Bacteria</taxon>
        <taxon>Pseudomonadati</taxon>
        <taxon>Pseudomonadota</taxon>
        <taxon>Gammaproteobacteria</taxon>
        <taxon>Lysobacterales</taxon>
        <taxon>Lysobacteraceae</taxon>
        <taxon>Stenotrophomonas</taxon>
    </lineage>
</organism>
<keyword evidence="1" id="KW-0472">Membrane</keyword>
<dbReference type="SUPFAM" id="SSF53448">
    <property type="entry name" value="Nucleotide-diphospho-sugar transferases"/>
    <property type="match status" value="1"/>
</dbReference>
<comment type="caution">
    <text evidence="3">The sequence shown here is derived from an EMBL/GenBank/DDBJ whole genome shotgun (WGS) entry which is preliminary data.</text>
</comment>
<sequence>MTVVCVTYNSSTLVEAMASTLARFPHVVIIDNGSSDDTTAHIAQRIPHARLVTRAGNAGYGSANNQAMALVQTPFALLLNPDCLIAPDDLQCLLDCMRDHPQAGVVGPQNWRSETVPQISHREAFFKPDVDSTCTVPDKVVAADWIHGCCQLLRTRAFREIGGFDEIFFLYYEDDDLCLRMAQAGYQCLLQPAARAFHKGGASSAPSIRIDFIKRFHYARSRQIAIRRYMGKGAGRLHLAKLMIAALPAVVVYSLLLRRRDVIKWAAWGSAGFSAAFGLDLVPGRGKPAPASPVSNT</sequence>
<dbReference type="AlphaFoldDB" id="A0A0R0C9W5"/>
<protein>
    <recommendedName>
        <fullName evidence="2">Glycosyltransferase 2-like domain-containing protein</fullName>
    </recommendedName>
</protein>
<dbReference type="Proteomes" id="UP000051863">
    <property type="component" value="Unassembled WGS sequence"/>
</dbReference>
<dbReference type="PATRIC" id="fig|405446.3.peg.2710"/>
<feature type="transmembrane region" description="Helical" evidence="1">
    <location>
        <begin position="237"/>
        <end position="256"/>
    </location>
</feature>
<gene>
    <name evidence="3" type="ORF">ABB27_14810</name>
</gene>
<evidence type="ECO:0000256" key="1">
    <source>
        <dbReference type="SAM" id="Phobius"/>
    </source>
</evidence>
<reference evidence="3 4" key="1">
    <citation type="submission" date="2015-05" db="EMBL/GenBank/DDBJ databases">
        <title>Genome sequencing and analysis of members of genus Stenotrophomonas.</title>
        <authorList>
            <person name="Patil P.P."/>
            <person name="Midha S."/>
            <person name="Patil P.B."/>
        </authorList>
    </citation>
    <scope>NUCLEOTIDE SEQUENCE [LARGE SCALE GENOMIC DNA]</scope>
    <source>
        <strain evidence="3 4">DSM 18941</strain>
    </source>
</reference>
<dbReference type="PANTHER" id="PTHR43179">
    <property type="entry name" value="RHAMNOSYLTRANSFERASE WBBL"/>
    <property type="match status" value="1"/>
</dbReference>
<dbReference type="InterPro" id="IPR001173">
    <property type="entry name" value="Glyco_trans_2-like"/>
</dbReference>
<accession>A0A0R0C9W5</accession>
<evidence type="ECO:0000259" key="2">
    <source>
        <dbReference type="Pfam" id="PF00535"/>
    </source>
</evidence>
<dbReference type="EMBL" id="LDJJ01000051">
    <property type="protein sequence ID" value="KRG65830.1"/>
    <property type="molecule type" value="Genomic_DNA"/>
</dbReference>
<evidence type="ECO:0000313" key="4">
    <source>
        <dbReference type="Proteomes" id="UP000051863"/>
    </source>
</evidence>
<dbReference type="InterPro" id="IPR029044">
    <property type="entry name" value="Nucleotide-diphossugar_trans"/>
</dbReference>
<proteinExistence type="predicted"/>
<evidence type="ECO:0000313" key="3">
    <source>
        <dbReference type="EMBL" id="KRG65830.1"/>
    </source>
</evidence>
<dbReference type="Gene3D" id="3.90.550.10">
    <property type="entry name" value="Spore Coat Polysaccharide Biosynthesis Protein SpsA, Chain A"/>
    <property type="match status" value="1"/>
</dbReference>
<keyword evidence="1" id="KW-1133">Transmembrane helix</keyword>
<dbReference type="Pfam" id="PF00535">
    <property type="entry name" value="Glycos_transf_2"/>
    <property type="match status" value="1"/>
</dbReference>
<keyword evidence="4" id="KW-1185">Reference proteome</keyword>
<dbReference type="PANTHER" id="PTHR43179:SF7">
    <property type="entry name" value="RHAMNOSYLTRANSFERASE WBBL"/>
    <property type="match status" value="1"/>
</dbReference>
<name>A0A0R0C9W5_9GAMM</name>
<feature type="domain" description="Glycosyltransferase 2-like" evidence="2">
    <location>
        <begin position="2"/>
        <end position="161"/>
    </location>
</feature>